<feature type="domain" description="Big-1" evidence="3">
    <location>
        <begin position="490"/>
        <end position="580"/>
    </location>
</feature>
<dbReference type="RefSeq" id="WP_006927273.1">
    <property type="nucleotide sequence ID" value="NZ_CM001402.1"/>
</dbReference>
<evidence type="ECO:0000313" key="4">
    <source>
        <dbReference type="EMBL" id="APF20272.1"/>
    </source>
</evidence>
<reference evidence="5 6" key="1">
    <citation type="submission" date="2011-09" db="EMBL/GenBank/DDBJ databases">
        <title>The permanent draft genome of Caldithrix abyssi DSM 13497.</title>
        <authorList>
            <consortium name="US DOE Joint Genome Institute (JGI-PGF)"/>
            <person name="Lucas S."/>
            <person name="Han J."/>
            <person name="Lapidus A."/>
            <person name="Bruce D."/>
            <person name="Goodwin L."/>
            <person name="Pitluck S."/>
            <person name="Peters L."/>
            <person name="Kyrpides N."/>
            <person name="Mavromatis K."/>
            <person name="Ivanova N."/>
            <person name="Mikhailova N."/>
            <person name="Chertkov O."/>
            <person name="Detter J.C."/>
            <person name="Tapia R."/>
            <person name="Han C."/>
            <person name="Land M."/>
            <person name="Hauser L."/>
            <person name="Markowitz V."/>
            <person name="Cheng J.-F."/>
            <person name="Hugenholtz P."/>
            <person name="Woyke T."/>
            <person name="Wu D."/>
            <person name="Spring S."/>
            <person name="Brambilla E."/>
            <person name="Klenk H.-P."/>
            <person name="Eisen J.A."/>
        </authorList>
    </citation>
    <scope>NUCLEOTIDE SEQUENCE [LARGE SCALE GENOMIC DNA]</scope>
    <source>
        <strain evidence="5 6">DSM 13497</strain>
    </source>
</reference>
<dbReference type="eggNOG" id="COG4932">
    <property type="taxonomic scope" value="Bacteria"/>
</dbReference>
<dbReference type="OrthoDB" id="9813435at2"/>
<dbReference type="STRING" id="880073.Cabys_3526"/>
<evidence type="ECO:0000259" key="3">
    <source>
        <dbReference type="SMART" id="SM00634"/>
    </source>
</evidence>
<dbReference type="EMBL" id="CP018099">
    <property type="protein sequence ID" value="APF20272.1"/>
    <property type="molecule type" value="Genomic_DNA"/>
</dbReference>
<evidence type="ECO:0000256" key="1">
    <source>
        <dbReference type="ARBA" id="ARBA00010116"/>
    </source>
</evidence>
<dbReference type="Gene3D" id="2.60.40.1120">
    <property type="entry name" value="Carboxypeptidase-like, regulatory domain"/>
    <property type="match status" value="1"/>
</dbReference>
<feature type="signal peptide" evidence="2">
    <location>
        <begin position="1"/>
        <end position="21"/>
    </location>
</feature>
<dbReference type="SUPFAM" id="SSF49373">
    <property type="entry name" value="Invasin/intimin cell-adhesion fragments"/>
    <property type="match status" value="5"/>
</dbReference>
<dbReference type="Proteomes" id="UP000183868">
    <property type="component" value="Chromosome"/>
</dbReference>
<dbReference type="InterPro" id="IPR013783">
    <property type="entry name" value="Ig-like_fold"/>
</dbReference>
<evidence type="ECO:0000256" key="2">
    <source>
        <dbReference type="SAM" id="SignalP"/>
    </source>
</evidence>
<proteinExistence type="inferred from homology"/>
<dbReference type="eggNOG" id="COG1404">
    <property type="taxonomic scope" value="Bacteria"/>
</dbReference>
<dbReference type="PaxDb" id="880073-Calab_0683"/>
<dbReference type="Gene3D" id="2.60.40.10">
    <property type="entry name" value="Immunoglobulins"/>
    <property type="match status" value="4"/>
</dbReference>
<dbReference type="Gene3D" id="2.60.40.4070">
    <property type="match status" value="1"/>
</dbReference>
<keyword evidence="6" id="KW-1185">Reference proteome</keyword>
<dbReference type="Proteomes" id="UP000004671">
    <property type="component" value="Chromosome"/>
</dbReference>
<dbReference type="HOGENOM" id="CLU_223496_0_0_0"/>
<organism evidence="5 6">
    <name type="scientific">Caldithrix abyssi DSM 13497</name>
    <dbReference type="NCBI Taxonomy" id="880073"/>
    <lineage>
        <taxon>Bacteria</taxon>
        <taxon>Pseudomonadati</taxon>
        <taxon>Calditrichota</taxon>
        <taxon>Calditrichia</taxon>
        <taxon>Calditrichales</taxon>
        <taxon>Calditrichaceae</taxon>
        <taxon>Caldithrix</taxon>
    </lineage>
</organism>
<evidence type="ECO:0000313" key="5">
    <source>
        <dbReference type="EMBL" id="EHO40323.1"/>
    </source>
</evidence>
<dbReference type="InterPro" id="IPR003344">
    <property type="entry name" value="Big_1_dom"/>
</dbReference>
<gene>
    <name evidence="4" type="ORF">Cabys_3526</name>
    <name evidence="5" type="ORF">Calab_0683</name>
</gene>
<feature type="domain" description="Big-1" evidence="3">
    <location>
        <begin position="1416"/>
        <end position="1505"/>
    </location>
</feature>
<evidence type="ECO:0000313" key="7">
    <source>
        <dbReference type="Proteomes" id="UP000183868"/>
    </source>
</evidence>
<protein>
    <submittedName>
        <fullName evidence="4">Autotransporter adhesin</fullName>
    </submittedName>
    <submittedName>
        <fullName evidence="5">Ig domain protein group 1 domain protein</fullName>
    </submittedName>
</protein>
<accession>H1XSU6</accession>
<sequence length="4710" mass="504889" precursor="true">MRDKLILVFILFSLTLHQAFADQGGIDNFGHMWTDSRGTVAIDYNWIDIKSSANQIFAAGFNDEAPVGVALPFKVSFYGKQHDSLFISPNGWISFKNPGANSYPANDSLPGLSGPDSIIAVYWDDLLSDSRYDGGVYYAVTGSAPNRKIVVQWDAIDNYLSQTKTLICELVIFEQSNLIKMQYNTIDSEYNGGGTATIGIGADATDGLTYYYGTGVGLGPLTSNMAILFHNKRLISGVTAAISPTSGPAGSYTTFYYHFYNIDLSGAQGIGKLDRFAIKNPFLAVPAVHAIYINGSSAYIQNSQNQPADPGFATWYYDTVTDSLFIRTSSFDVIDSLRVVFGLSLPTSLSQNNAFPSTYDAVLDSSLRASSTDGGYSVNVTSGPVSYYAFNPSTDQSITAGGSVNFTITARDQYGNGVINSETVNISTPGSGTATVSPSASLTFSNDSTLSFSVSDNTVGSFTVRAVNSVNSEVNGESGLISVTASTADHFVRLTAEDPIVVGNDRLLQFRLEDVYGNVVSSASVTFTRVRGNGTFSNGLNNITVTTDANGIAEALYTASTSTAYVSDSIDVVSGAVTSTYVMTLQAGGISYYTFNPATDQSITAGGSVNFTITARDQYGNGVINSSTVNISTPGSGTATVSPSASLTFSNDSTLSFSVSDTVVGSFTVRAAKSDNSNIKGESGLITVNAAPLAYVIIRSEANNGGQEVGALNLTTDDAYTFYAAGYDQYGNFISDTDVTWSSTGTLESVNATGAKYTFNPSVAGGSGQIVATPTGGATADQTGTITVSAGALAELRLQTADVNGGQTMGDTSLTADQTLTLYAIGYDADGNYLGQTSANWTLNSLTGTLSPANPSASVTFTPDQTGSGSISAQASANAQISDQTGSITVNAGAISYVLIRDEANGGGQEVGAVSLSAGQTLTLYAAGYDANNNFAGNANVDWSTTGTLTGLSANNTNTYVVSLSPTEPGSGTVVTSNANGWTDDATGTITVSEASLASIKIRTAANNGGVELGDSTANAGDSWTLYAAGYDLYGNYLGDVAVKWSASGDSIGYYSLVDSSVSNTFNFTTVNSGKLIVNKKYGTSTLSDASGIIKVNPGAPVSMSYVSSNNFSGSAGSELNDSLAVKVLDAFNNPVPGVTVDWKTQDPTSTLNPPTDLTNTLGISRSKWKLRNTIGKDSAYAVVNVIPDSLKFTANVLESQANALNRWVDASNDSARIGVVKTQLTQAMVVEVTDSLGNPVENVPLTFAVLNYPQGGGDFDFAPGASATTDQTGRASVYFTPGSKSGLYQITAYNDNLLNSGTVFFSVTADPAAADHIVLLTQNNQQDTVATSYGDSVRVKVVDAYDNPISGVTINWQPTSTGQVNPASSVTNSSGKAATQWILRQTVDRDTLVVSSSGLANVEVYASLIPAQPFAVVADSGNYRTAVAGNNQLLRARVEDQYGNVISGQKVSFETLNSNGYLSSYAVITNENGQAQTTYTSPEDVDSSQVRAFITGVDTALFTLYAIRYQSASLQPKVVNLNEPISFYVTVTNSGKDAVALDTANTTFSFANGQFVSSIDSPLVLSPGVNRLKYRAKSILSSVGSGNYTPELKFTGSGVYAGMVGTTRTDDGELSVEPVRLLSVTVPAPKTVARGAQKDQIKIKVRNSGNYDVKVDSIHLTFTPDYNFQQVRTSGVDTILAGTDAFYEFSVTVPAAAPEDSITVDAEIFVTAISSGNRVTDSSADQTDYFLITPQADLQYVAFSPMTVSENQQVQFTFQVQNNGQYDIILDKNQTRLEFGSQAFFLTNNQTAVANGVSDLIFAASTVNLAAANSPYAGVLYVVGDENTQTIYDTLYTASKNDSLAVQTIAQLTINSVSLSDTLVSQGEQGDTLRITLQNIGQATARITTGDSVLIQYQSDYVLTPLQSFPFDVPGNSSSTLSYLIKVAADAPLGLDTFRVEIGYQDVNSETAYHASDAQKFDSWEVLGKGTLSILSVLTNYDSVSTGQDSILVTMRFKNIGQNAVQLDSAALTFSYGSYVASTVKRYLTRTLAVNQSDTIQFKVQVEATSATGTASINGWLYGHDGNTGIQISDTGADTTDSWLIVSAANLVALNYEPERISSGQMVAPWVTVQNEGQAIVHFDPTKTYLYLVDDPTFRRLLVRPLSIDGLTTDTLFFESDVASGTSGQYALKLNLTGDENGSFYNQDIDVPDLLTIEQGAVLTIDSVIAAAENISQGTDTSVVVTVLNEGEATLIVDSLYLSAYPQIDQVTPALPATIAGGGKTRFTLNFQVPPDDPEGLKILDAVARGRDQNLVNSNIDSTLADNSANVPDLWTVFSPASVSVTAITSPDSAVAQGDTGKQIFVTLTNSGNATARINDVQILKKIGLYDFTYPTFGFNLGGNSDTTLTILTDVKMNSATGNDTLSASVNYTDLFSGLTSSQTGAPQLFWQITSGGAAISVVSVKATPEEVSRGQQGVNVLVHLKNVGDVDAQIQNLTLNFSNGAANYTQGAVSPAPGTLQPGVEITYTVPIDVNSTATTGPDTFWAVVDVNEPATGRNYTIEDPDVNDNWVVQLRPDVVIRKVIVSPDTASTGQQNLIASVWVSNEQAAYRADARINSVNLTFRKDGEPSNDQFTITRSNEPSLPIVLQNGKVLKFEFDVDVKTNATSGNYDVYARVNGEDVNDGLAFQVSAVDTPDVLTVQTRGQLNLSQTWVAPDTLSEFQDHGKLYIEFSNDGEAKVEVRTVNLQFDQPFDFNPNLISHSTPFTQPGLSKDTLIYALEMPDISADSVTVHVNSEIKGIDLNSNESTSAQSASPASFLLETRASVQWVETDPTSWAVDTAAVQFTTKLINSGLATVQLDTSTTRLQIRNVNSTTVVHQIPLDVQSVKTIAGKPDSTLLTFRKEVLPIAADEYELFLHLSGATNDSVYTSEIYAGQFAFGDSIISIKSVQLQTDDQVVQGADSIIVYMKVSNTQEAKPIEPDLTKLIFKGPNDEDREAFVLNMTRLDTLTVLKREENNLFKFRFDLSENFPANDATRIYGQIGLDGGALVKVSNTYDELFVQTIGNALYVDRSFSPDTVVAQQKVRFSVSLTDTGSAQITLNKNDNYLQILNTAIAPIYFSTNYSLLGKDTITVVFEEVELPADLAPGSYDVKLHTMGETIGGNIFSRDTVLSGILKVVNPGYLYFSKIDFEPTVVRQGEENVPVMFRLKNSGQSAAYLYDLTYHFKKAGNQQDVSSGWVQVQGSVEDTTISAGDSLEFTVYFNVRSSADTGLVYATPNIRFNDVRRPHVIEQSDSVLVNDLVRVIRPARLRIDSLLVRKDSNVPNAPYLNFDQNAPLIVKVSNLGQDTVKTATVKIYQNNSVLLGSVAIENIPPGPDSVRSGRLIWQADQLGSNQFKAEVASALDLIGQFVDIAQPLDNSEELIVHQPSQLLVNAKITAPDGALDSVVSVNQQFVVTASVQNLGNSPFGTGQLAITLPDNYQLVDNAQDSVKTFSNDNPGVEWTIRPVDISVNDRFDSIRVRLKSAPLDSNTTLPVLVAKAADYVPVKVENKGVMQVLWNIASPPGAADSVLSAGQEFEVQVQFQFFGPISPQNKQARIILPQGFSVKDSSLQNLPDGLNTPPVSWKLVAPGTASTEAFHIYVDALVQDANSGQTLILRSQSLPVRVITPPQIFLSARVKEPAGAKDFVVSTGQKVVLQSLIGNAGMADFDTSGTLRLAAEGGIVFTKNRKTGQTNTTENIIEGFRSGAYEDTLVMPDVAGQGMVYVKILENERPADVNSGLPAVVKRDSVGIAFQIVKRADLVVRFNKSETVDDTLFRSTNQQFNLEATVTNNGQAGLSSGVWLRLDTLGSHLTLAAGDSLSHRVDVGEKTVWKVVAPSINFRGMIRVTADTARPALDENSGTLAFTSLQSSADTMHISVKKIDNIEITTNFVNNNNDSLIVSTDQAPINIASRLVFYYLLDGAKKVVLGLPEGFTSLDTSLTRTVTQQIADVAWTVRAPAKAMDWQPMVITAMAKSVSIPGLNEVVQTDTIYVKVVQKARLSLTARIVEPAGAIDDSVSIGQLFKLQALVQNQPEVAGVQGQGKVVLRLGRAFAIVDEQGAPTPADSVKIFTEGQPVFWWIKVQETTTRVSSQVAVASATPERVNAQEGGDVTPQILSTLALQDNQLEIEATELPLDENTGEPAFIQNEKILKTIFISQKASITLVELPAGTVSTGQNFAFNVLVQKTDNVINPYLIIQVPSNKLPAPQEPIPVGANNKAVWSLSIPEDYSGSGQETVSVQVVGVDENSGLQVTDQKQTTLTIQLKAKLALSDPVITPITVANTGLLSQGQEITITLKPVYAPTERTLKYAALEGEGSVRIDTSIFKQGFKLTNGSTIVQTFSDTGKTLNWTIKAPYEILTTSFNFNFDALPLDANLNQPAELDKELGKVSVPIRVRQKTIVIKTEPLDVADTSLTRGQKNVPLMSIIVSNKEFDDPLHVNGIKLAFYGTNDAPDPSNLLSTRALFQMLKSLKVIDYDDYQGLAKPTITYAEYFFTDSTPNPLSITFAQTADLEPKTEKKLMVVAEFQNNVVNRMFRAQLQEVNAYDFDADKPLSTSDEEGNKLSESDALISKPFTLVSTNPEEAFGNFPNPFGRQHPYTNIAFLLEEASNVEIRIFTLTGELVWSKKLDGLQRGFYDRLVRWDGRNDRGQRVLNGVYLCAIDIKPLSGGNVKRYITKIAYIK</sequence>
<feature type="domain" description="Big-1" evidence="3">
    <location>
        <begin position="1317"/>
        <end position="1408"/>
    </location>
</feature>
<dbReference type="Pfam" id="PF02369">
    <property type="entry name" value="Big_1"/>
    <property type="match status" value="1"/>
</dbReference>
<feature type="domain" description="Big-1" evidence="3">
    <location>
        <begin position="1207"/>
        <end position="1308"/>
    </location>
</feature>
<feature type="chain" id="PRO_5009695300" evidence="2">
    <location>
        <begin position="22"/>
        <end position="4710"/>
    </location>
</feature>
<dbReference type="SMART" id="SM00634">
    <property type="entry name" value="BID_1"/>
    <property type="match status" value="4"/>
</dbReference>
<evidence type="ECO:0000313" key="6">
    <source>
        <dbReference type="Proteomes" id="UP000004671"/>
    </source>
</evidence>
<dbReference type="KEGG" id="caby:Cabys_3526"/>
<name>H1XSU6_CALAY</name>
<comment type="similarity">
    <text evidence="1">Belongs to the intimin/invasin family.</text>
</comment>
<dbReference type="EMBL" id="CM001402">
    <property type="protein sequence ID" value="EHO40323.1"/>
    <property type="molecule type" value="Genomic_DNA"/>
</dbReference>
<reference evidence="4 7" key="2">
    <citation type="submission" date="2016-11" db="EMBL/GenBank/DDBJ databases">
        <title>Genomic analysis of Caldithrix abyssi and proposal of a novel bacterial phylum Caldithrichaeota.</title>
        <authorList>
            <person name="Kublanov I."/>
            <person name="Sigalova O."/>
            <person name="Gavrilov S."/>
            <person name="Lebedinsky A."/>
            <person name="Ivanova N."/>
            <person name="Daum C."/>
            <person name="Reddy T."/>
            <person name="Klenk H.P."/>
            <person name="Goker M."/>
            <person name="Reva O."/>
            <person name="Miroshnichenko M."/>
            <person name="Kyprides N."/>
            <person name="Woyke T."/>
            <person name="Gelfand M."/>
        </authorList>
    </citation>
    <scope>NUCLEOTIDE SEQUENCE [LARGE SCALE GENOMIC DNA]</scope>
    <source>
        <strain evidence="4 7">LF13</strain>
    </source>
</reference>
<dbReference type="InParanoid" id="H1XSU6"/>
<keyword evidence="2" id="KW-0732">Signal</keyword>
<dbReference type="InterPro" id="IPR008964">
    <property type="entry name" value="Invasin/intimin_cell_adhesion"/>
</dbReference>